<dbReference type="Pfam" id="PF00646">
    <property type="entry name" value="F-box"/>
    <property type="match status" value="1"/>
</dbReference>
<keyword evidence="2" id="KW-1185">Reference proteome</keyword>
<dbReference type="InterPro" id="IPR036047">
    <property type="entry name" value="F-box-like_dom_sf"/>
</dbReference>
<name>A0A914WYZ5_9BILA</name>
<evidence type="ECO:0000259" key="1">
    <source>
        <dbReference type="Pfam" id="PF00646"/>
    </source>
</evidence>
<dbReference type="WBParaSite" id="PSAMB.scaffold5351size11936.g26428.t1">
    <property type="protein sequence ID" value="PSAMB.scaffold5351size11936.g26428.t1"/>
    <property type="gene ID" value="PSAMB.scaffold5351size11936.g26428"/>
</dbReference>
<dbReference type="SUPFAM" id="SSF81383">
    <property type="entry name" value="F-box domain"/>
    <property type="match status" value="1"/>
</dbReference>
<dbReference type="AlphaFoldDB" id="A0A914WYZ5"/>
<sequence>MEEELGAMLQRGPHIIECILRTLSARELHRVSRVCRAWQKYAALLLKERRRRIVMMAVTKQKQRTSHAVIVDNPDTKRFLRDLDMECRLAIMFLTGPRPSYAYSSPVATPSLSANMNFKTMHSYLTSSSTLFGAVCSSGIIGTSSDGSYHEQQQSAVDCMDAILVPKLLPEGTRMSQFSLSLTRAKELAKSELDRATLAQTLQWPKDQVIKCVILVSSQFVPSQVDRKLLSAIRGLHDGQVALAGGVADEVYSSACVKPALVGLVFGGENVRATSLVIGQDDRTKESVRERLAELKANVEAWGKCRQKFGFMFAWCGRGCTLFEADNVVAGAFKELMPNIPLTGMFSLGEYGWDFPLPLAQSAEKPKSSDVTLLRGTTSFAVVGFV</sequence>
<dbReference type="InterPro" id="IPR001810">
    <property type="entry name" value="F-box_dom"/>
</dbReference>
<protein>
    <submittedName>
        <fullName evidence="3">F-box domain-containing protein</fullName>
    </submittedName>
</protein>
<dbReference type="GO" id="GO:0032436">
    <property type="term" value="P:positive regulation of proteasomal ubiquitin-dependent protein catabolic process"/>
    <property type="evidence" value="ECO:0007669"/>
    <property type="project" value="TreeGrafter"/>
</dbReference>
<evidence type="ECO:0000313" key="3">
    <source>
        <dbReference type="WBParaSite" id="PSAMB.scaffold5351size11936.g26428.t1"/>
    </source>
</evidence>
<dbReference type="GO" id="GO:0000209">
    <property type="term" value="P:protein polyubiquitination"/>
    <property type="evidence" value="ECO:0007669"/>
    <property type="project" value="TreeGrafter"/>
</dbReference>
<dbReference type="Proteomes" id="UP000887566">
    <property type="component" value="Unplaced"/>
</dbReference>
<evidence type="ECO:0000313" key="2">
    <source>
        <dbReference type="Proteomes" id="UP000887566"/>
    </source>
</evidence>
<feature type="domain" description="F-box" evidence="1">
    <location>
        <begin position="14"/>
        <end position="40"/>
    </location>
</feature>
<accession>A0A914WYZ5</accession>
<organism evidence="2 3">
    <name type="scientific">Plectus sambesii</name>
    <dbReference type="NCBI Taxonomy" id="2011161"/>
    <lineage>
        <taxon>Eukaryota</taxon>
        <taxon>Metazoa</taxon>
        <taxon>Ecdysozoa</taxon>
        <taxon>Nematoda</taxon>
        <taxon>Chromadorea</taxon>
        <taxon>Plectida</taxon>
        <taxon>Plectina</taxon>
        <taxon>Plectoidea</taxon>
        <taxon>Plectidae</taxon>
        <taxon>Plectus</taxon>
    </lineage>
</organism>
<reference evidence="3" key="1">
    <citation type="submission" date="2022-11" db="UniProtKB">
        <authorList>
            <consortium name="WormBaseParasite"/>
        </authorList>
    </citation>
    <scope>IDENTIFICATION</scope>
</reference>
<dbReference type="PANTHER" id="PTHR14939:SF5">
    <property type="entry name" value="F-BOX ONLY PROTEIN 22"/>
    <property type="match status" value="1"/>
</dbReference>
<proteinExistence type="predicted"/>
<dbReference type="PANTHER" id="PTHR14939">
    <property type="entry name" value="F-BOX ONLY PROTEIN 22"/>
    <property type="match status" value="1"/>
</dbReference>